<feature type="region of interest" description="Disordered" evidence="1">
    <location>
        <begin position="94"/>
        <end position="155"/>
    </location>
</feature>
<feature type="region of interest" description="Disordered" evidence="1">
    <location>
        <begin position="254"/>
        <end position="280"/>
    </location>
</feature>
<feature type="region of interest" description="Disordered" evidence="1">
    <location>
        <begin position="1"/>
        <end position="22"/>
    </location>
</feature>
<evidence type="ECO:0000256" key="1">
    <source>
        <dbReference type="SAM" id="MobiDB-lite"/>
    </source>
</evidence>
<dbReference type="EMBL" id="ML121538">
    <property type="protein sequence ID" value="RPB25204.1"/>
    <property type="molecule type" value="Genomic_DNA"/>
</dbReference>
<proteinExistence type="predicted"/>
<feature type="compositionally biased region" description="Polar residues" evidence="1">
    <location>
        <begin position="254"/>
        <end position="263"/>
    </location>
</feature>
<sequence>MASQSESAESVGVLGQEHDLRMTRPSLVEEGIVSKELPPQFGGHYPIFKEDDDTVMAGATPVEAESDDGGVDMAAEQAVIREAMKMLRDRRHRGYDDKLRVQRRIGKRRAQPIQQKVKKGKQRAEEIPEESGRRECKERSRSSPSSRAPKPVQEYITPSCVRGSYRVPLAIPSRAPPSPTLVASGFTSTTLTLLAQLKEIELRPPMIPPEVDEAMLSPIASPALPLKGEGEVRKLWNGEAIQGQYSHAMECTHTAKQLPQTSPYEMRDRGCSPLSESPSP</sequence>
<keyword evidence="3" id="KW-1185">Reference proteome</keyword>
<feature type="compositionally biased region" description="Basic residues" evidence="1">
    <location>
        <begin position="101"/>
        <end position="121"/>
    </location>
</feature>
<gene>
    <name evidence="2" type="ORF">L211DRAFT_102649</name>
</gene>
<dbReference type="Proteomes" id="UP000267821">
    <property type="component" value="Unassembled WGS sequence"/>
</dbReference>
<accession>A0A3N4LQN1</accession>
<name>A0A3N4LQN1_9PEZI</name>
<dbReference type="InParanoid" id="A0A3N4LQN1"/>
<feature type="compositionally biased region" description="Basic and acidic residues" evidence="1">
    <location>
        <begin position="122"/>
        <end position="141"/>
    </location>
</feature>
<evidence type="ECO:0000313" key="2">
    <source>
        <dbReference type="EMBL" id="RPB25204.1"/>
    </source>
</evidence>
<evidence type="ECO:0000313" key="3">
    <source>
        <dbReference type="Proteomes" id="UP000267821"/>
    </source>
</evidence>
<organism evidence="2 3">
    <name type="scientific">Terfezia boudieri ATCC MYA-4762</name>
    <dbReference type="NCBI Taxonomy" id="1051890"/>
    <lineage>
        <taxon>Eukaryota</taxon>
        <taxon>Fungi</taxon>
        <taxon>Dikarya</taxon>
        <taxon>Ascomycota</taxon>
        <taxon>Pezizomycotina</taxon>
        <taxon>Pezizomycetes</taxon>
        <taxon>Pezizales</taxon>
        <taxon>Pezizaceae</taxon>
        <taxon>Terfezia</taxon>
    </lineage>
</organism>
<dbReference type="AlphaFoldDB" id="A0A3N4LQN1"/>
<protein>
    <submittedName>
        <fullName evidence="2">Uncharacterized protein</fullName>
    </submittedName>
</protein>
<reference evidence="2 3" key="1">
    <citation type="journal article" date="2018" name="Nat. Ecol. Evol.">
        <title>Pezizomycetes genomes reveal the molecular basis of ectomycorrhizal truffle lifestyle.</title>
        <authorList>
            <person name="Murat C."/>
            <person name="Payen T."/>
            <person name="Noel B."/>
            <person name="Kuo A."/>
            <person name="Morin E."/>
            <person name="Chen J."/>
            <person name="Kohler A."/>
            <person name="Krizsan K."/>
            <person name="Balestrini R."/>
            <person name="Da Silva C."/>
            <person name="Montanini B."/>
            <person name="Hainaut M."/>
            <person name="Levati E."/>
            <person name="Barry K.W."/>
            <person name="Belfiori B."/>
            <person name="Cichocki N."/>
            <person name="Clum A."/>
            <person name="Dockter R.B."/>
            <person name="Fauchery L."/>
            <person name="Guy J."/>
            <person name="Iotti M."/>
            <person name="Le Tacon F."/>
            <person name="Lindquist E.A."/>
            <person name="Lipzen A."/>
            <person name="Malagnac F."/>
            <person name="Mello A."/>
            <person name="Molinier V."/>
            <person name="Miyauchi S."/>
            <person name="Poulain J."/>
            <person name="Riccioni C."/>
            <person name="Rubini A."/>
            <person name="Sitrit Y."/>
            <person name="Splivallo R."/>
            <person name="Traeger S."/>
            <person name="Wang M."/>
            <person name="Zifcakova L."/>
            <person name="Wipf D."/>
            <person name="Zambonelli A."/>
            <person name="Paolocci F."/>
            <person name="Nowrousian M."/>
            <person name="Ottonello S."/>
            <person name="Baldrian P."/>
            <person name="Spatafora J.W."/>
            <person name="Henrissat B."/>
            <person name="Nagy L.G."/>
            <person name="Aury J.M."/>
            <person name="Wincker P."/>
            <person name="Grigoriev I.V."/>
            <person name="Bonfante P."/>
            <person name="Martin F.M."/>
        </authorList>
    </citation>
    <scope>NUCLEOTIDE SEQUENCE [LARGE SCALE GENOMIC DNA]</scope>
    <source>
        <strain evidence="2 3">ATCC MYA-4762</strain>
    </source>
</reference>
<dbReference type="OrthoDB" id="5390602at2759"/>